<keyword evidence="2" id="KW-1185">Reference proteome</keyword>
<dbReference type="OrthoDB" id="2149267at2759"/>
<organism evidence="1 2">
    <name type="scientific">Ooceraea biroi</name>
    <name type="common">Clonal raider ant</name>
    <name type="synonym">Cerapachys biroi</name>
    <dbReference type="NCBI Taxonomy" id="2015173"/>
    <lineage>
        <taxon>Eukaryota</taxon>
        <taxon>Metazoa</taxon>
        <taxon>Ecdysozoa</taxon>
        <taxon>Arthropoda</taxon>
        <taxon>Hexapoda</taxon>
        <taxon>Insecta</taxon>
        <taxon>Pterygota</taxon>
        <taxon>Neoptera</taxon>
        <taxon>Endopterygota</taxon>
        <taxon>Hymenoptera</taxon>
        <taxon>Apocrita</taxon>
        <taxon>Aculeata</taxon>
        <taxon>Formicoidea</taxon>
        <taxon>Formicidae</taxon>
        <taxon>Dorylinae</taxon>
        <taxon>Ooceraea</taxon>
    </lineage>
</organism>
<dbReference type="AlphaFoldDB" id="A0A026W3Y5"/>
<protein>
    <submittedName>
        <fullName evidence="1">Uncharacterized protein</fullName>
    </submittedName>
</protein>
<sequence>MNDPGSHVFGSVSDGVFHGKIVSPRSGAWYVERAHYYFPPHEINETLHSVIYHEDDVDDPYTDVRQVCDSFDSFIFMNLWMKA</sequence>
<accession>A0A026W3Y5</accession>
<evidence type="ECO:0000313" key="1">
    <source>
        <dbReference type="EMBL" id="EZA49754.1"/>
    </source>
</evidence>
<dbReference type="EMBL" id="KK107499">
    <property type="protein sequence ID" value="EZA49754.1"/>
    <property type="molecule type" value="Genomic_DNA"/>
</dbReference>
<name>A0A026W3Y5_OOCBI</name>
<evidence type="ECO:0000313" key="2">
    <source>
        <dbReference type="Proteomes" id="UP000053097"/>
    </source>
</evidence>
<reference evidence="1 2" key="1">
    <citation type="journal article" date="2014" name="Curr. Biol.">
        <title>The genome of the clonal raider ant Cerapachys biroi.</title>
        <authorList>
            <person name="Oxley P.R."/>
            <person name="Ji L."/>
            <person name="Fetter-Pruneda I."/>
            <person name="McKenzie S.K."/>
            <person name="Li C."/>
            <person name="Hu H."/>
            <person name="Zhang G."/>
            <person name="Kronauer D.J."/>
        </authorList>
    </citation>
    <scope>NUCLEOTIDE SEQUENCE [LARGE SCALE GENOMIC DNA]</scope>
</reference>
<gene>
    <name evidence="1" type="ORF">X777_11626</name>
</gene>
<dbReference type="Proteomes" id="UP000053097">
    <property type="component" value="Unassembled WGS sequence"/>
</dbReference>
<dbReference type="OMA" id="IYSHMHE"/>
<proteinExistence type="predicted"/>